<keyword evidence="3" id="KW-1185">Reference proteome</keyword>
<feature type="chain" id="PRO_5028949609" description="DUF4251 domain-containing protein" evidence="1">
    <location>
        <begin position="20"/>
        <end position="165"/>
    </location>
</feature>
<reference evidence="2 3" key="1">
    <citation type="submission" date="2020-05" db="EMBL/GenBank/DDBJ databases">
        <title>Mucilaginibacter mali sp. nov.</title>
        <authorList>
            <person name="Kim H.S."/>
            <person name="Lee K.C."/>
            <person name="Suh M.K."/>
            <person name="Kim J.-S."/>
            <person name="Han K.-I."/>
            <person name="Eom M.K."/>
            <person name="Shin Y.K."/>
            <person name="Lee J.-S."/>
        </authorList>
    </citation>
    <scope>NUCLEOTIDE SEQUENCE [LARGE SCALE GENOMIC DNA]</scope>
    <source>
        <strain evidence="2 3">G2-14</strain>
    </source>
</reference>
<dbReference type="Proteomes" id="UP000505355">
    <property type="component" value="Chromosome"/>
</dbReference>
<dbReference type="KEGG" id="mmab:HQ865_16275"/>
<gene>
    <name evidence="2" type="ORF">HQ865_16275</name>
</gene>
<proteinExistence type="predicted"/>
<dbReference type="EMBL" id="CP054139">
    <property type="protein sequence ID" value="QKJ31247.1"/>
    <property type="molecule type" value="Genomic_DNA"/>
</dbReference>
<feature type="signal peptide" evidence="1">
    <location>
        <begin position="1"/>
        <end position="19"/>
    </location>
</feature>
<evidence type="ECO:0000313" key="3">
    <source>
        <dbReference type="Proteomes" id="UP000505355"/>
    </source>
</evidence>
<sequence length="165" mass="18595">MKKLLAITILLFSCAVSRAQTIAFNDLADLVNLSLPQVDNILIGTGKFKINNKEEQNGQIITHYQSIDKNKNVIKGETMLTGAYRTSADGIMLKTVTYKTIYPAYIANLQKQILGFGYKLTFTGSDQQRKLFIYDNQLNHITVMMENDHSSNSVVIRQKDVGMEQ</sequence>
<keyword evidence="1" id="KW-0732">Signal</keyword>
<evidence type="ECO:0000256" key="1">
    <source>
        <dbReference type="SAM" id="SignalP"/>
    </source>
</evidence>
<dbReference type="AlphaFoldDB" id="A0A7D4Q4S8"/>
<evidence type="ECO:0000313" key="2">
    <source>
        <dbReference type="EMBL" id="QKJ31247.1"/>
    </source>
</evidence>
<name>A0A7D4Q4S8_9SPHI</name>
<accession>A0A7D4Q4S8</accession>
<organism evidence="2 3">
    <name type="scientific">Mucilaginibacter mali</name>
    <dbReference type="NCBI Taxonomy" id="2740462"/>
    <lineage>
        <taxon>Bacteria</taxon>
        <taxon>Pseudomonadati</taxon>
        <taxon>Bacteroidota</taxon>
        <taxon>Sphingobacteriia</taxon>
        <taxon>Sphingobacteriales</taxon>
        <taxon>Sphingobacteriaceae</taxon>
        <taxon>Mucilaginibacter</taxon>
    </lineage>
</organism>
<evidence type="ECO:0008006" key="4">
    <source>
        <dbReference type="Google" id="ProtNLM"/>
    </source>
</evidence>
<dbReference type="RefSeq" id="WP_173415912.1">
    <property type="nucleotide sequence ID" value="NZ_CP054139.1"/>
</dbReference>
<protein>
    <recommendedName>
        <fullName evidence="4">DUF4251 domain-containing protein</fullName>
    </recommendedName>
</protein>